<evidence type="ECO:0000313" key="3">
    <source>
        <dbReference type="Proteomes" id="UP000054404"/>
    </source>
</evidence>
<evidence type="ECO:0000313" key="2">
    <source>
        <dbReference type="EMBL" id="MDK8602294.1"/>
    </source>
</evidence>
<proteinExistence type="predicted"/>
<dbReference type="EMBL" id="JASPDQ010000018">
    <property type="protein sequence ID" value="MDK8602294.1"/>
    <property type="molecule type" value="Genomic_DNA"/>
</dbReference>
<protein>
    <submittedName>
        <fullName evidence="2">Oxidoreductase</fullName>
    </submittedName>
</protein>
<accession>A0A0W1KMM3</accession>
<name>A0A0W1KMM3_9ACTO</name>
<dbReference type="PATRIC" id="fig|59561.3.peg.189"/>
<dbReference type="Proteomes" id="UP000054404">
    <property type="component" value="Unassembled WGS sequence"/>
</dbReference>
<gene>
    <name evidence="1" type="ORF">AQZ59_00190</name>
    <name evidence="2" type="ORF">QP858_07480</name>
</gene>
<comment type="caution">
    <text evidence="1">The sequence shown here is derived from an EMBL/GenBank/DDBJ whole genome shotgun (WGS) entry which is preliminary data.</text>
</comment>
<reference evidence="2" key="2">
    <citation type="submission" date="2023-05" db="EMBL/GenBank/DDBJ databases">
        <title>Genomic Catalog of Human Bladder Bacteria.</title>
        <authorList>
            <person name="Du J."/>
        </authorList>
    </citation>
    <scope>NUCLEOTIDE SEQUENCE</scope>
    <source>
        <strain evidence="2">UMB1304A</strain>
    </source>
</reference>
<dbReference type="AlphaFoldDB" id="A0A0W1KMM3"/>
<evidence type="ECO:0000313" key="1">
    <source>
        <dbReference type="EMBL" id="KTF04887.1"/>
    </source>
</evidence>
<keyword evidence="3" id="KW-1185">Reference proteome</keyword>
<sequence length="101" mass="11368">MLFSKKKGPLSQRRAKKVTVEHLTEFVATRQGVAAYFEAATSRDPSSIVLVASDGEWTRRKIPSIADAAEVARDLGIELYEVARTGYPREMREWSAKNRGR</sequence>
<reference evidence="1 3" key="1">
    <citation type="submission" date="2015-11" db="EMBL/GenBank/DDBJ databases">
        <title>Draft Genome Sequence of the Type Strain Trueperella bernardiae LCDC 89-0504T, Isolated from Blood Culture.</title>
        <authorList>
            <person name="Bernier A.-M."/>
            <person name="Bernard K."/>
        </authorList>
    </citation>
    <scope>NUCLEOTIDE SEQUENCE [LARGE SCALE GENOMIC DNA]</scope>
    <source>
        <strain evidence="1 3">LCDC 89-0504</strain>
    </source>
</reference>
<dbReference type="OrthoDB" id="5192422at2"/>
<dbReference type="Proteomes" id="UP001225576">
    <property type="component" value="Unassembled WGS sequence"/>
</dbReference>
<dbReference type="RefSeq" id="WP_062612289.1">
    <property type="nucleotide sequence ID" value="NZ_CALTZF010000001.1"/>
</dbReference>
<dbReference type="STRING" id="59561.AQZ59_00190"/>
<dbReference type="EMBL" id="LNIZ01000001">
    <property type="protein sequence ID" value="KTF04887.1"/>
    <property type="molecule type" value="Genomic_DNA"/>
</dbReference>
<organism evidence="1 3">
    <name type="scientific">Trueperella bernardiae</name>
    <dbReference type="NCBI Taxonomy" id="59561"/>
    <lineage>
        <taxon>Bacteria</taxon>
        <taxon>Bacillati</taxon>
        <taxon>Actinomycetota</taxon>
        <taxon>Actinomycetes</taxon>
        <taxon>Actinomycetales</taxon>
        <taxon>Actinomycetaceae</taxon>
        <taxon>Trueperella</taxon>
    </lineage>
</organism>